<proteinExistence type="predicted"/>
<comment type="caution">
    <text evidence="2">The sequence shown here is derived from an EMBL/GenBank/DDBJ whole genome shotgun (WGS) entry which is preliminary data.</text>
</comment>
<evidence type="ECO:0000256" key="1">
    <source>
        <dbReference type="SAM" id="MobiDB-lite"/>
    </source>
</evidence>
<gene>
    <name evidence="2" type="ORF">F5878DRAFT_664938</name>
</gene>
<evidence type="ECO:0000313" key="3">
    <source>
        <dbReference type="Proteomes" id="UP001163846"/>
    </source>
</evidence>
<dbReference type="Proteomes" id="UP001163846">
    <property type="component" value="Unassembled WGS sequence"/>
</dbReference>
<keyword evidence="3" id="KW-1185">Reference proteome</keyword>
<accession>A0AA38U8Q5</accession>
<feature type="compositionally biased region" description="Polar residues" evidence="1">
    <location>
        <begin position="1"/>
        <end position="28"/>
    </location>
</feature>
<evidence type="ECO:0000313" key="2">
    <source>
        <dbReference type="EMBL" id="KAJ3834256.1"/>
    </source>
</evidence>
<dbReference type="AlphaFoldDB" id="A0AA38U8Q5"/>
<reference evidence="2" key="1">
    <citation type="submission" date="2022-08" db="EMBL/GenBank/DDBJ databases">
        <authorList>
            <consortium name="DOE Joint Genome Institute"/>
            <person name="Min B."/>
            <person name="Riley R."/>
            <person name="Sierra-Patev S."/>
            <person name="Naranjo-Ortiz M."/>
            <person name="Looney B."/>
            <person name="Konkel Z."/>
            <person name="Slot J.C."/>
            <person name="Sakamoto Y."/>
            <person name="Steenwyk J.L."/>
            <person name="Rokas A."/>
            <person name="Carro J."/>
            <person name="Camarero S."/>
            <person name="Ferreira P."/>
            <person name="Molpeceres G."/>
            <person name="Ruiz-Duenas F.J."/>
            <person name="Serrano A."/>
            <person name="Henrissat B."/>
            <person name="Drula E."/>
            <person name="Hughes K.W."/>
            <person name="Mata J.L."/>
            <person name="Ishikawa N.K."/>
            <person name="Vargas-Isla R."/>
            <person name="Ushijima S."/>
            <person name="Smith C.A."/>
            <person name="Ahrendt S."/>
            <person name="Andreopoulos W."/>
            <person name="He G."/>
            <person name="Labutti K."/>
            <person name="Lipzen A."/>
            <person name="Ng V."/>
            <person name="Sandor L."/>
            <person name="Barry K."/>
            <person name="Martinez A.T."/>
            <person name="Xiao Y."/>
            <person name="Gibbons J.G."/>
            <person name="Terashima K."/>
            <person name="Hibbett D.S."/>
            <person name="Grigoriev I.V."/>
        </authorList>
    </citation>
    <scope>NUCLEOTIDE SEQUENCE</scope>
    <source>
        <strain evidence="2">TFB9207</strain>
    </source>
</reference>
<dbReference type="EMBL" id="MU806558">
    <property type="protein sequence ID" value="KAJ3834256.1"/>
    <property type="molecule type" value="Genomic_DNA"/>
</dbReference>
<organism evidence="2 3">
    <name type="scientific">Lentinula raphanica</name>
    <dbReference type="NCBI Taxonomy" id="153919"/>
    <lineage>
        <taxon>Eukaryota</taxon>
        <taxon>Fungi</taxon>
        <taxon>Dikarya</taxon>
        <taxon>Basidiomycota</taxon>
        <taxon>Agaricomycotina</taxon>
        <taxon>Agaricomycetes</taxon>
        <taxon>Agaricomycetidae</taxon>
        <taxon>Agaricales</taxon>
        <taxon>Marasmiineae</taxon>
        <taxon>Omphalotaceae</taxon>
        <taxon>Lentinula</taxon>
    </lineage>
</organism>
<sequence length="182" mass="20541">MHPQQGTLSSPSSEAPFTACPSTASNVHRTSRPGIRATPYNVPKVFFHHSSIIGGINEEQLSSSSIAHQHIRQAIPKPPGEAGRPGRGGYNLQKVLGWSKADYDEVKDFIKILVRRLDCSIPFTEHSLFEIDSIRTKAIARFKFLALYSNDWVVDDFIRSRLKYERTLMRNRMKRAAQGQGF</sequence>
<protein>
    <submittedName>
        <fullName evidence="2">Uncharacterized protein</fullName>
    </submittedName>
</protein>
<name>A0AA38U8Q5_9AGAR</name>
<feature type="region of interest" description="Disordered" evidence="1">
    <location>
        <begin position="1"/>
        <end position="35"/>
    </location>
</feature>